<name>A0A6J4T123_9ACTN</name>
<feature type="compositionally biased region" description="Basic and acidic residues" evidence="1">
    <location>
        <begin position="537"/>
        <end position="546"/>
    </location>
</feature>
<dbReference type="AntiFam" id="ANF00226">
    <property type="entry name" value="Shadow ORF (opposite pknB)"/>
</dbReference>
<reference evidence="2" key="1">
    <citation type="submission" date="2020-02" db="EMBL/GenBank/DDBJ databases">
        <authorList>
            <person name="Meier V. D."/>
        </authorList>
    </citation>
    <scope>NUCLEOTIDE SEQUENCE</scope>
    <source>
        <strain evidence="2">AVDCRST_MAG53</strain>
    </source>
</reference>
<gene>
    <name evidence="2" type="ORF">AVDCRST_MAG53-2602</name>
</gene>
<feature type="region of interest" description="Disordered" evidence="1">
    <location>
        <begin position="311"/>
        <end position="333"/>
    </location>
</feature>
<feature type="compositionally biased region" description="Basic and acidic residues" evidence="1">
    <location>
        <begin position="320"/>
        <end position="330"/>
    </location>
</feature>
<feature type="compositionally biased region" description="Basic and acidic residues" evidence="1">
    <location>
        <begin position="460"/>
        <end position="472"/>
    </location>
</feature>
<feature type="region of interest" description="Disordered" evidence="1">
    <location>
        <begin position="373"/>
        <end position="405"/>
    </location>
</feature>
<organism evidence="2">
    <name type="scientific">uncultured Solirubrobacteraceae bacterium</name>
    <dbReference type="NCBI Taxonomy" id="1162706"/>
    <lineage>
        <taxon>Bacteria</taxon>
        <taxon>Bacillati</taxon>
        <taxon>Actinomycetota</taxon>
        <taxon>Thermoleophilia</taxon>
        <taxon>Solirubrobacterales</taxon>
        <taxon>Solirubrobacteraceae</taxon>
        <taxon>environmental samples</taxon>
    </lineage>
</organism>
<proteinExistence type="predicted"/>
<feature type="compositionally biased region" description="Basic and acidic residues" evidence="1">
    <location>
        <begin position="497"/>
        <end position="519"/>
    </location>
</feature>
<dbReference type="AlphaFoldDB" id="A0A6J4T123"/>
<protein>
    <submittedName>
        <fullName evidence="2">Uncharacterized protein</fullName>
    </submittedName>
</protein>
<evidence type="ECO:0000313" key="2">
    <source>
        <dbReference type="EMBL" id="CAA9510900.1"/>
    </source>
</evidence>
<feature type="region of interest" description="Disordered" evidence="1">
    <location>
        <begin position="455"/>
        <end position="563"/>
    </location>
</feature>
<evidence type="ECO:0000256" key="1">
    <source>
        <dbReference type="SAM" id="MobiDB-lite"/>
    </source>
</evidence>
<accession>A0A6J4T123</accession>
<dbReference type="EMBL" id="CADCVR010000081">
    <property type="protein sequence ID" value="CAA9510900.1"/>
    <property type="molecule type" value="Genomic_DNA"/>
</dbReference>
<sequence length="563" mass="59531">MGGDHPVGVGRREGRRSGQHLVDHARQRVLVAAAVQSLTAGLLGRGVVDGSDEGSGPGQRAVGGLQLGDPEIAQVGVVRLLGAPARVDEDVLGLDVTVHEPVLVGHVERPRHLVGDVQRPGQRERALALGQGGQVVLDQAHGEVVPAVVLAVVVDGEDVRMRDARRVLGLVEEPEAELGGAGEARVEQLDGHPEALLEVEGAVDGAHATAPDELVDPEPVAQRRAPLHPLGHRRKEASLWPQMLRRELRRAVPAGPVQRVGAGEARPAPVGREERAHLVLLDARARHPAAAQMADELSVGDVTRGEHVVAALPEEGEDVDGPRADARDSPQPRPAALLVSGAEVDAAPSHLEGRAPQRERAAGAQVARLELGRSDLREAHGGGDVPQPRPRAARAPAPNDPAFDLHGAPIVDELLADRPGQRLERLRTAGDAQVRRAAHRRPDQRVEAKPLVEGAQVIVDPEREAHPRDRLGADVPAPGRPRAHHDPVGPGLRRPHDRPLTLHVDEPLEHRSAAARDAVHPAAGQAEGPGGTDLDTDVLHRQERGSLRVGAAAAGDQSLPPSR</sequence>